<comment type="caution">
    <text evidence="2">The sequence shown here is derived from an EMBL/GenBank/DDBJ whole genome shotgun (WGS) entry which is preliminary data.</text>
</comment>
<gene>
    <name evidence="2" type="ORF">EVOR1521_LOCUS13576</name>
</gene>
<dbReference type="EMBL" id="CAUJNA010001534">
    <property type="protein sequence ID" value="CAJ1387506.1"/>
    <property type="molecule type" value="Genomic_DNA"/>
</dbReference>
<reference evidence="2" key="1">
    <citation type="submission" date="2023-08" db="EMBL/GenBank/DDBJ databases">
        <authorList>
            <person name="Chen Y."/>
            <person name="Shah S."/>
            <person name="Dougan E. K."/>
            <person name="Thang M."/>
            <person name="Chan C."/>
        </authorList>
    </citation>
    <scope>NUCLEOTIDE SEQUENCE</scope>
</reference>
<dbReference type="AlphaFoldDB" id="A0AA36N2R4"/>
<protein>
    <submittedName>
        <fullName evidence="2">Uncharacterized protein</fullName>
    </submittedName>
</protein>
<feature type="compositionally biased region" description="Acidic residues" evidence="1">
    <location>
        <begin position="7"/>
        <end position="91"/>
    </location>
</feature>
<feature type="region of interest" description="Disordered" evidence="1">
    <location>
        <begin position="233"/>
        <end position="261"/>
    </location>
</feature>
<feature type="region of interest" description="Disordered" evidence="1">
    <location>
        <begin position="1"/>
        <end position="149"/>
    </location>
</feature>
<organism evidence="2 3">
    <name type="scientific">Effrenium voratum</name>
    <dbReference type="NCBI Taxonomy" id="2562239"/>
    <lineage>
        <taxon>Eukaryota</taxon>
        <taxon>Sar</taxon>
        <taxon>Alveolata</taxon>
        <taxon>Dinophyceae</taxon>
        <taxon>Suessiales</taxon>
        <taxon>Symbiodiniaceae</taxon>
        <taxon>Effrenium</taxon>
    </lineage>
</organism>
<dbReference type="Proteomes" id="UP001178507">
    <property type="component" value="Unassembled WGS sequence"/>
</dbReference>
<feature type="compositionally biased region" description="Basic and acidic residues" evidence="1">
    <location>
        <begin position="320"/>
        <end position="336"/>
    </location>
</feature>
<keyword evidence="3" id="KW-1185">Reference proteome</keyword>
<feature type="non-terminal residue" evidence="2">
    <location>
        <position position="460"/>
    </location>
</feature>
<evidence type="ECO:0000313" key="2">
    <source>
        <dbReference type="EMBL" id="CAJ1387506.1"/>
    </source>
</evidence>
<accession>A0AA36N2R4</accession>
<proteinExistence type="predicted"/>
<name>A0AA36N2R4_9DINO</name>
<evidence type="ECO:0000313" key="3">
    <source>
        <dbReference type="Proteomes" id="UP001178507"/>
    </source>
</evidence>
<evidence type="ECO:0000256" key="1">
    <source>
        <dbReference type="SAM" id="MobiDB-lite"/>
    </source>
</evidence>
<sequence>AGRSEAEGDAGGDAEAQEEQGSDNEDERAEQGDNEDEQEQGDNEDEQEQGSDNEVEQEQGSDNEDEQEQGSDNEDEEQEQGSDNEDEEQEQGSDNKDEQAEQGSEDEDEDWQPGPRDGSSDSETCSDSEEDGKLSACEDGSGDHYNETQEGCTYAEGTAADLCVETQVDCPDSESSNGDDAAELCEIYGNKPDETEEQQSVASYTQEDDLSAVKDGSESEEVIPVPAGMLLGALTSGGSDSDSDGDTLPWGAQAGAEAETTACEDKPKLIRKNAACFDDDLTPVGFAGTKGVSIKKRPSETTNHNQPAKKPCLSTTRVTGEVEKKPKGKKEADKGAKTAKAVAPKASFKRPGAKAVAKKRNDTMIEPDLNPASPFYGEYSLAFIPKSAWPSLQRTHRGVHSYTVEYKGALLDVLLRSAAFYVKRAVKEGRSGSVAFSKWGGPEQAWKIALRLAGVPNEED</sequence>
<feature type="compositionally biased region" description="Basic residues" evidence="1">
    <location>
        <begin position="347"/>
        <end position="358"/>
    </location>
</feature>
<feature type="region of interest" description="Disordered" evidence="1">
    <location>
        <begin position="287"/>
        <end position="359"/>
    </location>
</feature>